<dbReference type="EMBL" id="CP047898">
    <property type="protein sequence ID" value="QHK20133.1"/>
    <property type="molecule type" value="Genomic_DNA"/>
</dbReference>
<evidence type="ECO:0000313" key="3">
    <source>
        <dbReference type="Proteomes" id="UP000464186"/>
    </source>
</evidence>
<feature type="transmembrane region" description="Helical" evidence="1">
    <location>
        <begin position="92"/>
        <end position="113"/>
    </location>
</feature>
<keyword evidence="1" id="KW-1133">Transmembrane helix</keyword>
<feature type="transmembrane region" description="Helical" evidence="1">
    <location>
        <begin position="37"/>
        <end position="56"/>
    </location>
</feature>
<name>A0A6P1NM68_9MICC</name>
<evidence type="ECO:0000313" key="2">
    <source>
        <dbReference type="EMBL" id="QHK20133.1"/>
    </source>
</evidence>
<sequence length="227" mass="23489">MFSVAFAAYLLIQLIVRDAGANTISATLPSARRIRQTAGRISLMGIVLAVPVLLVGLTLNYPYLVVLGLTVHGICLYDYSKTLSLSLGDGKMAIVQDSILFAVFVLAAALAFLGRLNPVGLMVVWAGCGAVLGYLVSFIQVFKLAPTWSGSQAESRASLGFGLQSLAGAGSVHILTFLLAGIGGPLLVGSMRGASTIIGPANLITSTLQPLLITSFARTAPGPAPCQ</sequence>
<reference evidence="2 3" key="1">
    <citation type="submission" date="2020-01" db="EMBL/GenBank/DDBJ databases">
        <title>Pseudarthrobacter psychrotolerans sp. nov., isolated from antarctic soil.</title>
        <authorList>
            <person name="Shin Y."/>
            <person name="Park W."/>
        </authorList>
    </citation>
    <scope>NUCLEOTIDE SEQUENCE [LARGE SCALE GENOMIC DNA]</scope>
    <source>
        <strain evidence="2 3">YJ56</strain>
    </source>
</reference>
<protein>
    <submittedName>
        <fullName evidence="2">Uncharacterized protein</fullName>
    </submittedName>
</protein>
<proteinExistence type="predicted"/>
<dbReference type="KEGG" id="psey:GU243_10750"/>
<keyword evidence="3" id="KW-1185">Reference proteome</keyword>
<dbReference type="AlphaFoldDB" id="A0A6P1NM68"/>
<organism evidence="2 3">
    <name type="scientific">Pseudarthrobacter psychrotolerans</name>
    <dbReference type="NCBI Taxonomy" id="2697569"/>
    <lineage>
        <taxon>Bacteria</taxon>
        <taxon>Bacillati</taxon>
        <taxon>Actinomycetota</taxon>
        <taxon>Actinomycetes</taxon>
        <taxon>Micrococcales</taxon>
        <taxon>Micrococcaceae</taxon>
        <taxon>Pseudarthrobacter</taxon>
    </lineage>
</organism>
<keyword evidence="1" id="KW-0472">Membrane</keyword>
<gene>
    <name evidence="2" type="ORF">GU243_10750</name>
</gene>
<feature type="transmembrane region" description="Helical" evidence="1">
    <location>
        <begin position="120"/>
        <end position="142"/>
    </location>
</feature>
<evidence type="ECO:0000256" key="1">
    <source>
        <dbReference type="SAM" id="Phobius"/>
    </source>
</evidence>
<keyword evidence="1" id="KW-0812">Transmembrane</keyword>
<dbReference type="Proteomes" id="UP000464186">
    <property type="component" value="Chromosome"/>
</dbReference>
<feature type="transmembrane region" description="Helical" evidence="1">
    <location>
        <begin position="162"/>
        <end position="188"/>
    </location>
</feature>
<accession>A0A6P1NM68</accession>